<reference evidence="3 4" key="1">
    <citation type="submission" date="2021-03" db="EMBL/GenBank/DDBJ databases">
        <title>Genomic Encyclopedia of Type Strains, Phase IV (KMG-IV): sequencing the most valuable type-strain genomes for metagenomic binning, comparative biology and taxonomic classification.</title>
        <authorList>
            <person name="Goeker M."/>
        </authorList>
    </citation>
    <scope>NUCLEOTIDE SEQUENCE [LARGE SCALE GENOMIC DNA]</scope>
    <source>
        <strain evidence="3 4">DSM 41954</strain>
    </source>
</reference>
<feature type="compositionally biased region" description="Basic and acidic residues" evidence="1">
    <location>
        <begin position="206"/>
        <end position="216"/>
    </location>
</feature>
<sequence length="240" mass="25617">MAVLLTTGQAAEELGCAITTFRRLIRAGLLPGLSQRGVRVMVPYEAVQALRDRHRAPLERLDAPEIAVLRVDTAQPAQEPDRAWIGFSAQLPPGDLLKALRGWWRCDAASVAAGGVLPVTLSGYVIAVLTRLDRWEKNTQGRRAFPDAVLAGHVTDLVTPATELAAPTAAERTLAGQLLGTRLDSHSGGAVAYVTTNTATVNRPAPPKDRDGRQDLQRCPQRAAHPAGRDQTSEGSAGQT</sequence>
<evidence type="ECO:0000313" key="4">
    <source>
        <dbReference type="Proteomes" id="UP000756710"/>
    </source>
</evidence>
<organism evidence="3 4">
    <name type="scientific">Streptomyces iranensis</name>
    <dbReference type="NCBI Taxonomy" id="576784"/>
    <lineage>
        <taxon>Bacteria</taxon>
        <taxon>Bacillati</taxon>
        <taxon>Actinomycetota</taxon>
        <taxon>Actinomycetes</taxon>
        <taxon>Kitasatosporales</taxon>
        <taxon>Streptomycetaceae</taxon>
        <taxon>Streptomyces</taxon>
        <taxon>Streptomyces violaceusniger group</taxon>
    </lineage>
</organism>
<comment type="caution">
    <text evidence="3">The sequence shown here is derived from an EMBL/GenBank/DDBJ whole genome shotgun (WGS) entry which is preliminary data.</text>
</comment>
<proteinExistence type="predicted"/>
<dbReference type="EMBL" id="JAGGLR010000050">
    <property type="protein sequence ID" value="MBP2068748.1"/>
    <property type="molecule type" value="Genomic_DNA"/>
</dbReference>
<feature type="region of interest" description="Disordered" evidence="1">
    <location>
        <begin position="199"/>
        <end position="240"/>
    </location>
</feature>
<evidence type="ECO:0000256" key="1">
    <source>
        <dbReference type="SAM" id="MobiDB-lite"/>
    </source>
</evidence>
<protein>
    <submittedName>
        <fullName evidence="3">Excisionase family DNA binding protein</fullName>
    </submittedName>
</protein>
<accession>A0ABS4N9Q7</accession>
<evidence type="ECO:0000259" key="2">
    <source>
        <dbReference type="Pfam" id="PF12728"/>
    </source>
</evidence>
<feature type="domain" description="Helix-turn-helix" evidence="2">
    <location>
        <begin position="4"/>
        <end position="53"/>
    </location>
</feature>
<gene>
    <name evidence="3" type="ORF">J2Z30_009830</name>
</gene>
<name>A0ABS4N9Q7_9ACTN</name>
<dbReference type="RefSeq" id="WP_245389349.1">
    <property type="nucleotide sequence ID" value="NZ_BAABDR010000091.1"/>
</dbReference>
<dbReference type="Proteomes" id="UP000756710">
    <property type="component" value="Unassembled WGS sequence"/>
</dbReference>
<evidence type="ECO:0000313" key="3">
    <source>
        <dbReference type="EMBL" id="MBP2068748.1"/>
    </source>
</evidence>
<dbReference type="InterPro" id="IPR041657">
    <property type="entry name" value="HTH_17"/>
</dbReference>
<keyword evidence="4" id="KW-1185">Reference proteome</keyword>
<dbReference type="Pfam" id="PF12728">
    <property type="entry name" value="HTH_17"/>
    <property type="match status" value="1"/>
</dbReference>